<name>A0ABR6Y7B2_9BURK</name>
<feature type="transmembrane region" description="Helical" evidence="1">
    <location>
        <begin position="171"/>
        <end position="193"/>
    </location>
</feature>
<gene>
    <name evidence="2" type="ORF">H8K55_02730</name>
</gene>
<sequence>MAIWKADISNELGQIENAMVRVSENTLKPMLNESIGLASQHLDHVVDRASSSLNEVVENAGKQLNESIDRLSSEVHSHRSITKDDIKELIEFATNQMGSMLDQRISALKEETSGLINDKTQMLRQELEDAAIRSRKTMYTNAAISIGAALCMAVVGFFYKQVSLDQIDLLSVFRIALLSLSVGSGIASILKIIQQWRSMSASKKNTTTVVISYLGVLRPNGAMGLFVLSVVLLMGWGGLLHLPKFLHLG</sequence>
<keyword evidence="1" id="KW-1133">Transmembrane helix</keyword>
<organism evidence="2 3">
    <name type="scientific">Undibacterium flavidum</name>
    <dbReference type="NCBI Taxonomy" id="2762297"/>
    <lineage>
        <taxon>Bacteria</taxon>
        <taxon>Pseudomonadati</taxon>
        <taxon>Pseudomonadota</taxon>
        <taxon>Betaproteobacteria</taxon>
        <taxon>Burkholderiales</taxon>
        <taxon>Oxalobacteraceae</taxon>
        <taxon>Undibacterium</taxon>
    </lineage>
</organism>
<dbReference type="RefSeq" id="WP_186940487.1">
    <property type="nucleotide sequence ID" value="NZ_JACOGA010000002.1"/>
</dbReference>
<feature type="transmembrane region" description="Helical" evidence="1">
    <location>
        <begin position="139"/>
        <end position="159"/>
    </location>
</feature>
<comment type="caution">
    <text evidence="2">The sequence shown here is derived from an EMBL/GenBank/DDBJ whole genome shotgun (WGS) entry which is preliminary data.</text>
</comment>
<keyword evidence="1" id="KW-0472">Membrane</keyword>
<feature type="transmembrane region" description="Helical" evidence="1">
    <location>
        <begin position="222"/>
        <end position="242"/>
    </location>
</feature>
<evidence type="ECO:0000256" key="1">
    <source>
        <dbReference type="SAM" id="Phobius"/>
    </source>
</evidence>
<proteinExistence type="predicted"/>
<dbReference type="EMBL" id="JACOGA010000002">
    <property type="protein sequence ID" value="MBC3872490.1"/>
    <property type="molecule type" value="Genomic_DNA"/>
</dbReference>
<keyword evidence="3" id="KW-1185">Reference proteome</keyword>
<accession>A0ABR6Y7B2</accession>
<reference evidence="2 3" key="1">
    <citation type="submission" date="2020-08" db="EMBL/GenBank/DDBJ databases">
        <title>Novel species isolated from subtropical streams in China.</title>
        <authorList>
            <person name="Lu H."/>
        </authorList>
    </citation>
    <scope>NUCLEOTIDE SEQUENCE [LARGE SCALE GENOMIC DNA]</scope>
    <source>
        <strain evidence="2 3">LX15W</strain>
    </source>
</reference>
<keyword evidence="1" id="KW-0812">Transmembrane</keyword>
<dbReference type="Proteomes" id="UP000624279">
    <property type="component" value="Unassembled WGS sequence"/>
</dbReference>
<evidence type="ECO:0000313" key="3">
    <source>
        <dbReference type="Proteomes" id="UP000624279"/>
    </source>
</evidence>
<evidence type="ECO:0000313" key="2">
    <source>
        <dbReference type="EMBL" id="MBC3872490.1"/>
    </source>
</evidence>
<protein>
    <submittedName>
        <fullName evidence="2">Uncharacterized protein</fullName>
    </submittedName>
</protein>